<organism evidence="2">
    <name type="scientific">Oceaniferula spumae</name>
    <dbReference type="NCBI Taxonomy" id="2979115"/>
    <lineage>
        <taxon>Bacteria</taxon>
        <taxon>Pseudomonadati</taxon>
        <taxon>Verrucomicrobiota</taxon>
        <taxon>Verrucomicrobiia</taxon>
        <taxon>Verrucomicrobiales</taxon>
        <taxon>Verrucomicrobiaceae</taxon>
        <taxon>Oceaniferula</taxon>
    </lineage>
</organism>
<feature type="chain" id="PRO_5043972480" description="Peptidase A2 domain-containing protein" evidence="1">
    <location>
        <begin position="21"/>
        <end position="320"/>
    </location>
</feature>
<dbReference type="GO" id="GO:0004190">
    <property type="term" value="F:aspartic-type endopeptidase activity"/>
    <property type="evidence" value="ECO:0007669"/>
    <property type="project" value="InterPro"/>
</dbReference>
<sequence length="320" mass="34042">MNIRILLTLACAASPVTAIAQEPAAKQSMKMMALPIEKVDAGTHWFIKAQVDGETVDLLVDSGSSYTAIYSKALADKLGKKLESSNGVSGVAGKVKSWKTTFDKVRVGGGLNLKKTPSQVLDLSHLEGFKVNGQPRVVSGLIGAPLLSAARAVFDPENNRILVPTSETKPGEYLKLAKARKDIVVPLAKGGDSLPFIKVDIKGETLGFVFDTAAGDSTMQPELVEHFKLKTQALGGGVRGAGTGGSTELSWTMVEKPLIGKKLQVSKHAFVIVDSHAKSVVPDGMKLGGVLSVRRLKSFKGLIDFDSYSYIIPRAGVKKQ</sequence>
<dbReference type="EMBL" id="AP026866">
    <property type="protein sequence ID" value="BDS06291.1"/>
    <property type="molecule type" value="Genomic_DNA"/>
</dbReference>
<dbReference type="GO" id="GO:0006508">
    <property type="term" value="P:proteolysis"/>
    <property type="evidence" value="ECO:0007669"/>
    <property type="project" value="InterPro"/>
</dbReference>
<dbReference type="CDD" id="cd05483">
    <property type="entry name" value="retropepsin_like_bacteria"/>
    <property type="match status" value="1"/>
</dbReference>
<dbReference type="SUPFAM" id="SSF50630">
    <property type="entry name" value="Acid proteases"/>
    <property type="match status" value="1"/>
</dbReference>
<evidence type="ECO:0008006" key="3">
    <source>
        <dbReference type="Google" id="ProtNLM"/>
    </source>
</evidence>
<dbReference type="InterPro" id="IPR001969">
    <property type="entry name" value="Aspartic_peptidase_AS"/>
</dbReference>
<accession>A0AAT9FJN2</accession>
<reference evidence="2" key="1">
    <citation type="submission" date="2024-07" db="EMBL/GenBank/DDBJ databases">
        <title>Complete genome sequence of Verrucomicrobiaceae bacterium NT6N.</title>
        <authorList>
            <person name="Huang C."/>
            <person name="Takami H."/>
            <person name="Hamasaki K."/>
        </authorList>
    </citation>
    <scope>NUCLEOTIDE SEQUENCE</scope>
    <source>
        <strain evidence="2">NT6N</strain>
    </source>
</reference>
<dbReference type="InterPro" id="IPR021109">
    <property type="entry name" value="Peptidase_aspartic_dom_sf"/>
</dbReference>
<name>A0AAT9FJN2_9BACT</name>
<proteinExistence type="predicted"/>
<protein>
    <recommendedName>
        <fullName evidence="3">Peptidase A2 domain-containing protein</fullName>
    </recommendedName>
</protein>
<evidence type="ECO:0000256" key="1">
    <source>
        <dbReference type="SAM" id="SignalP"/>
    </source>
</evidence>
<dbReference type="InterPro" id="IPR034122">
    <property type="entry name" value="Retropepsin-like_bacterial"/>
</dbReference>
<evidence type="ECO:0000313" key="2">
    <source>
        <dbReference type="EMBL" id="BDS06291.1"/>
    </source>
</evidence>
<gene>
    <name evidence="2" type="ORF">NT6N_13310</name>
</gene>
<feature type="signal peptide" evidence="1">
    <location>
        <begin position="1"/>
        <end position="20"/>
    </location>
</feature>
<dbReference type="Pfam" id="PF13650">
    <property type="entry name" value="Asp_protease_2"/>
    <property type="match status" value="2"/>
</dbReference>
<dbReference type="Gene3D" id="2.40.70.10">
    <property type="entry name" value="Acid Proteases"/>
    <property type="match status" value="2"/>
</dbReference>
<dbReference type="PROSITE" id="PS00141">
    <property type="entry name" value="ASP_PROTEASE"/>
    <property type="match status" value="1"/>
</dbReference>
<keyword evidence="1" id="KW-0732">Signal</keyword>
<dbReference type="KEGG" id="osu:NT6N_13310"/>
<dbReference type="AlphaFoldDB" id="A0AAT9FJN2"/>